<keyword evidence="3" id="KW-1185">Reference proteome</keyword>
<dbReference type="KEGG" id="salm:D0Y50_10145"/>
<feature type="signal peptide" evidence="1">
    <location>
        <begin position="1"/>
        <end position="22"/>
    </location>
</feature>
<dbReference type="InterPro" id="IPR007939">
    <property type="entry name" value="Cu-R_B_prcur"/>
</dbReference>
<accession>A0A346NMD8</accession>
<feature type="chain" id="PRO_5016824285" evidence="1">
    <location>
        <begin position="23"/>
        <end position="249"/>
    </location>
</feature>
<dbReference type="OrthoDB" id="9778934at2"/>
<dbReference type="GO" id="GO:0009279">
    <property type="term" value="C:cell outer membrane"/>
    <property type="evidence" value="ECO:0007669"/>
    <property type="project" value="InterPro"/>
</dbReference>
<sequence>MKQVLAAGLIVSTLGFSDTALAQSKDNWPSPIPDENFGQVLFDRLEYTRNDEQQNIAVWDMQAWYGGDYHRLVFKSEGENTQNDGMPTDLERAEVLYGYLVSAFWSVQVGLGTKGELASDADMENYAVISYQGLAPYWFEMENSLRINEDGDMQFINETEYDWQLSQVSYLQPRLEIVANLTESEKYNRQSGLSNIRIGLRYRHEITREIAPYVGVYYSEALGNTADALNADGEPTSETGVVLGARIWF</sequence>
<gene>
    <name evidence="2" type="ORF">D0Y50_10145</name>
</gene>
<evidence type="ECO:0000313" key="2">
    <source>
        <dbReference type="EMBL" id="AXR06695.1"/>
    </source>
</evidence>
<organism evidence="2 3">
    <name type="scientific">Salinimonas sediminis</name>
    <dbReference type="NCBI Taxonomy" id="2303538"/>
    <lineage>
        <taxon>Bacteria</taxon>
        <taxon>Pseudomonadati</taxon>
        <taxon>Pseudomonadota</taxon>
        <taxon>Gammaproteobacteria</taxon>
        <taxon>Alteromonadales</taxon>
        <taxon>Alteromonadaceae</taxon>
        <taxon>Alteromonas/Salinimonas group</taxon>
        <taxon>Salinimonas</taxon>
    </lineage>
</organism>
<dbReference type="EMBL" id="CP031769">
    <property type="protein sequence ID" value="AXR06695.1"/>
    <property type="molecule type" value="Genomic_DNA"/>
</dbReference>
<name>A0A346NMD8_9ALTE</name>
<reference evidence="2 3" key="1">
    <citation type="submission" date="2018-08" db="EMBL/GenBank/DDBJ databases">
        <title>Salinimonas sediminis sp. nov., a piezophilic bacterium isolated from a deep-sea sediment sample from the New Britain Trench.</title>
        <authorList>
            <person name="Cao J."/>
        </authorList>
    </citation>
    <scope>NUCLEOTIDE SEQUENCE [LARGE SCALE GENOMIC DNA]</scope>
    <source>
        <strain evidence="2 3">N102</strain>
    </source>
</reference>
<dbReference type="AlphaFoldDB" id="A0A346NMD8"/>
<dbReference type="RefSeq" id="WP_117316803.1">
    <property type="nucleotide sequence ID" value="NZ_CP031769.1"/>
</dbReference>
<dbReference type="GO" id="GO:0005507">
    <property type="term" value="F:copper ion binding"/>
    <property type="evidence" value="ECO:0007669"/>
    <property type="project" value="InterPro"/>
</dbReference>
<dbReference type="Proteomes" id="UP000262073">
    <property type="component" value="Chromosome"/>
</dbReference>
<dbReference type="Pfam" id="PF05275">
    <property type="entry name" value="CopB"/>
    <property type="match status" value="1"/>
</dbReference>
<keyword evidence="1" id="KW-0732">Signal</keyword>
<proteinExistence type="predicted"/>
<evidence type="ECO:0000256" key="1">
    <source>
        <dbReference type="SAM" id="SignalP"/>
    </source>
</evidence>
<dbReference type="GO" id="GO:0006878">
    <property type="term" value="P:intracellular copper ion homeostasis"/>
    <property type="evidence" value="ECO:0007669"/>
    <property type="project" value="InterPro"/>
</dbReference>
<evidence type="ECO:0000313" key="3">
    <source>
        <dbReference type="Proteomes" id="UP000262073"/>
    </source>
</evidence>
<protein>
    <submittedName>
        <fullName evidence="2">Copper resistance protein B</fullName>
    </submittedName>
</protein>